<name>A0A9P6WUD6_RHIOR</name>
<accession>A0A9P6WUD6</accession>
<evidence type="ECO:0000313" key="2">
    <source>
        <dbReference type="EMBL" id="KAG1290508.1"/>
    </source>
</evidence>
<feature type="signal peptide" evidence="1">
    <location>
        <begin position="1"/>
        <end position="20"/>
    </location>
</feature>
<evidence type="ECO:0000256" key="1">
    <source>
        <dbReference type="SAM" id="SignalP"/>
    </source>
</evidence>
<keyword evidence="1" id="KW-0732">Signal</keyword>
<proteinExistence type="predicted"/>
<dbReference type="EMBL" id="JAANQT010006745">
    <property type="protein sequence ID" value="KAG1290508.1"/>
    <property type="molecule type" value="Genomic_DNA"/>
</dbReference>
<protein>
    <submittedName>
        <fullName evidence="2">Uncharacterized protein</fullName>
    </submittedName>
</protein>
<keyword evidence="3" id="KW-1185">Reference proteome</keyword>
<gene>
    <name evidence="2" type="ORF">G6F64_013912</name>
</gene>
<dbReference type="AlphaFoldDB" id="A0A9P6WUD6"/>
<sequence>MCLSLVTVFVPALFLVLVCCLCCQQHCLSLVYKYISKRIRSSWLCRLLLRPPMLGSRPSFASIVSVKSSLSSPPLPRSYYAHVALLWWLIPFYTFLQPVQNALSWSVGVLVGCQVSLKTVLVDVIVALVATSSSVI</sequence>
<reference evidence="2" key="1">
    <citation type="journal article" date="2020" name="Microb. Genom.">
        <title>Genetic diversity of clinical and environmental Mucorales isolates obtained from an investigation of mucormycosis cases among solid organ transplant recipients.</title>
        <authorList>
            <person name="Nguyen M.H."/>
            <person name="Kaul D."/>
            <person name="Muto C."/>
            <person name="Cheng S.J."/>
            <person name="Richter R.A."/>
            <person name="Bruno V.M."/>
            <person name="Liu G."/>
            <person name="Beyhan S."/>
            <person name="Sundermann A.J."/>
            <person name="Mounaud S."/>
            <person name="Pasculle A.W."/>
            <person name="Nierman W.C."/>
            <person name="Driscoll E."/>
            <person name="Cumbie R."/>
            <person name="Clancy C.J."/>
            <person name="Dupont C.L."/>
        </authorList>
    </citation>
    <scope>NUCLEOTIDE SEQUENCE</scope>
    <source>
        <strain evidence="2">GL11</strain>
    </source>
</reference>
<dbReference type="Proteomes" id="UP000716291">
    <property type="component" value="Unassembled WGS sequence"/>
</dbReference>
<comment type="caution">
    <text evidence="2">The sequence shown here is derived from an EMBL/GenBank/DDBJ whole genome shotgun (WGS) entry which is preliminary data.</text>
</comment>
<feature type="chain" id="PRO_5040296850" evidence="1">
    <location>
        <begin position="21"/>
        <end position="136"/>
    </location>
</feature>
<organism evidence="2 3">
    <name type="scientific">Rhizopus oryzae</name>
    <name type="common">Mucormycosis agent</name>
    <name type="synonym">Rhizopus arrhizus var. delemar</name>
    <dbReference type="NCBI Taxonomy" id="64495"/>
    <lineage>
        <taxon>Eukaryota</taxon>
        <taxon>Fungi</taxon>
        <taxon>Fungi incertae sedis</taxon>
        <taxon>Mucoromycota</taxon>
        <taxon>Mucoromycotina</taxon>
        <taxon>Mucoromycetes</taxon>
        <taxon>Mucorales</taxon>
        <taxon>Mucorineae</taxon>
        <taxon>Rhizopodaceae</taxon>
        <taxon>Rhizopus</taxon>
    </lineage>
</organism>
<evidence type="ECO:0000313" key="3">
    <source>
        <dbReference type="Proteomes" id="UP000716291"/>
    </source>
</evidence>